<dbReference type="PIRSF" id="PIRSF004638">
    <property type="entry name" value="UCP004638"/>
    <property type="match status" value="1"/>
</dbReference>
<keyword evidence="12 14" id="KW-0472">Membrane</keyword>
<comment type="pathway">
    <text evidence="2 14">Porphyrin-containing compound metabolism; protoporphyrin-IX biosynthesis; protoporphyrin-IX from protoporphyrinogen-IX: step 1/1.</text>
</comment>
<comment type="caution">
    <text evidence="16">The sequence shown here is derived from an EMBL/GenBank/DDBJ whole genome shotgun (WGS) entry which is preliminary data.</text>
</comment>
<evidence type="ECO:0000256" key="13">
    <source>
        <dbReference type="ARBA" id="ARBA00048390"/>
    </source>
</evidence>
<keyword evidence="9 15" id="KW-1133">Transmembrane helix</keyword>
<evidence type="ECO:0000256" key="11">
    <source>
        <dbReference type="ARBA" id="ARBA00023004"/>
    </source>
</evidence>
<keyword evidence="11 14" id="KW-0408">Iron</keyword>
<comment type="catalytic activity">
    <reaction evidence="13 14">
        <text>protoporphyrinogen IX + 3 A = protoporphyrin IX + 3 AH2</text>
        <dbReference type="Rhea" id="RHEA:62000"/>
        <dbReference type="ChEBI" id="CHEBI:13193"/>
        <dbReference type="ChEBI" id="CHEBI:17499"/>
        <dbReference type="ChEBI" id="CHEBI:57306"/>
        <dbReference type="ChEBI" id="CHEBI:57307"/>
    </reaction>
</comment>
<evidence type="ECO:0000256" key="15">
    <source>
        <dbReference type="SAM" id="Phobius"/>
    </source>
</evidence>
<comment type="function">
    <text evidence="14">Catalyzes the oxidation of protoporphyrinogen IX to protoporphyrin IX.</text>
</comment>
<evidence type="ECO:0000256" key="4">
    <source>
        <dbReference type="ARBA" id="ARBA00017504"/>
    </source>
</evidence>
<keyword evidence="17" id="KW-1185">Reference proteome</keyword>
<feature type="transmembrane region" description="Helical" evidence="15">
    <location>
        <begin position="56"/>
        <end position="78"/>
    </location>
</feature>
<evidence type="ECO:0000313" key="17">
    <source>
        <dbReference type="Proteomes" id="UP001205566"/>
    </source>
</evidence>
<evidence type="ECO:0000256" key="7">
    <source>
        <dbReference type="ARBA" id="ARBA00022692"/>
    </source>
</evidence>
<evidence type="ECO:0000256" key="3">
    <source>
        <dbReference type="ARBA" id="ARBA00006501"/>
    </source>
</evidence>
<evidence type="ECO:0000256" key="5">
    <source>
        <dbReference type="ARBA" id="ARBA00022475"/>
    </source>
</evidence>
<evidence type="ECO:0000256" key="10">
    <source>
        <dbReference type="ARBA" id="ARBA00023002"/>
    </source>
</evidence>
<comment type="similarity">
    <text evidence="3 14">Belongs to the HemJ family.</text>
</comment>
<dbReference type="Proteomes" id="UP001205566">
    <property type="component" value="Unassembled WGS sequence"/>
</dbReference>
<evidence type="ECO:0000256" key="8">
    <source>
        <dbReference type="ARBA" id="ARBA00022723"/>
    </source>
</evidence>
<evidence type="ECO:0000256" key="1">
    <source>
        <dbReference type="ARBA" id="ARBA00004651"/>
    </source>
</evidence>
<feature type="transmembrane region" description="Helical" evidence="15">
    <location>
        <begin position="90"/>
        <end position="111"/>
    </location>
</feature>
<feature type="transmembrane region" description="Helical" evidence="15">
    <location>
        <begin position="123"/>
        <end position="142"/>
    </location>
</feature>
<gene>
    <name evidence="16" type="ORF">HXX02_09870</name>
</gene>
<comment type="subcellular location">
    <subcellularLocation>
        <location evidence="1">Cell membrane</location>
        <topology evidence="1">Multi-pass membrane protein</topology>
    </subcellularLocation>
</comment>
<evidence type="ECO:0000256" key="9">
    <source>
        <dbReference type="ARBA" id="ARBA00022989"/>
    </source>
</evidence>
<evidence type="ECO:0000256" key="14">
    <source>
        <dbReference type="PIRNR" id="PIRNR004638"/>
    </source>
</evidence>
<evidence type="ECO:0000313" key="16">
    <source>
        <dbReference type="EMBL" id="MCQ3829754.1"/>
    </source>
</evidence>
<dbReference type="InterPro" id="IPR005265">
    <property type="entry name" value="HemJ-like"/>
</dbReference>
<comment type="cofactor">
    <cofactor evidence="14">
        <name>heme b</name>
        <dbReference type="ChEBI" id="CHEBI:60344"/>
    </cofactor>
    <text evidence="14">Binds 1 heme b (iron(II)-protoporphyrin IX) group per subunit.</text>
</comment>
<dbReference type="EMBL" id="JACASI010000026">
    <property type="protein sequence ID" value="MCQ3829754.1"/>
    <property type="molecule type" value="Genomic_DNA"/>
</dbReference>
<evidence type="ECO:0000256" key="12">
    <source>
        <dbReference type="ARBA" id="ARBA00023136"/>
    </source>
</evidence>
<keyword evidence="8 14" id="KW-0479">Metal-binding</keyword>
<feature type="transmembrane region" description="Helical" evidence="15">
    <location>
        <begin position="14"/>
        <end position="35"/>
    </location>
</feature>
<evidence type="ECO:0000256" key="2">
    <source>
        <dbReference type="ARBA" id="ARBA00005073"/>
    </source>
</evidence>
<sequence>MIELLIALIPLFKAVHIFALIIWCGGLVTLPLMIAHHDPTDSGEDYRRIRQATHQAYIFCVTPAAVTTVVIGTWLIFLRGVFEPWFYGKLLFVALMVFAHAWIGHIIVEVAETKGRTRIPEPLITLMAILLPMAAVLFLVLAKPDLSGIELPEWLRETRDHPLPFEIPKR</sequence>
<dbReference type="Pfam" id="PF03653">
    <property type="entry name" value="UPF0093"/>
    <property type="match status" value="1"/>
</dbReference>
<dbReference type="EC" id="1.3.99.-" evidence="14"/>
<keyword evidence="7 15" id="KW-0812">Transmembrane</keyword>
<accession>A0ABT1P411</accession>
<protein>
    <recommendedName>
        <fullName evidence="4 14">Protoporphyrinogen IX oxidase</fullName>
        <ecNumber evidence="14">1.3.99.-</ecNumber>
    </recommendedName>
</protein>
<dbReference type="PANTHER" id="PTHR40255">
    <property type="entry name" value="UPF0093 MEMBRANE PROTEIN SLR1790"/>
    <property type="match status" value="1"/>
</dbReference>
<organism evidence="16 17">
    <name type="scientific">Microbulbifer elongatus</name>
    <dbReference type="NCBI Taxonomy" id="86173"/>
    <lineage>
        <taxon>Bacteria</taxon>
        <taxon>Pseudomonadati</taxon>
        <taxon>Pseudomonadota</taxon>
        <taxon>Gammaproteobacteria</taxon>
        <taxon>Cellvibrionales</taxon>
        <taxon>Microbulbiferaceae</taxon>
        <taxon>Microbulbifer</taxon>
    </lineage>
</organism>
<reference evidence="16" key="1">
    <citation type="thesis" date="2020" institute="Technische Universitat Dresden" country="Dresden, Germany">
        <title>The Agarolytic System of Microbulbifer elongatus PORT2, Isolated from Batu Karas, Pangandaran West Java Indonesia.</title>
        <authorList>
            <person name="Anggraeni S.R."/>
        </authorList>
    </citation>
    <scope>NUCLEOTIDE SEQUENCE</scope>
    <source>
        <strain evidence="16">PORT2</strain>
    </source>
</reference>
<keyword evidence="5 14" id="KW-1003">Cell membrane</keyword>
<keyword evidence="6 14" id="KW-0349">Heme</keyword>
<proteinExistence type="inferred from homology"/>
<dbReference type="PANTHER" id="PTHR40255:SF1">
    <property type="entry name" value="PROTOPORPHYRINOGEN IX OXIDASE"/>
    <property type="match status" value="1"/>
</dbReference>
<keyword evidence="10" id="KW-0560">Oxidoreductase</keyword>
<name>A0ABT1P411_9GAMM</name>
<dbReference type="RefSeq" id="WP_231757497.1">
    <property type="nucleotide sequence ID" value="NZ_CP088953.1"/>
</dbReference>
<evidence type="ECO:0000256" key="6">
    <source>
        <dbReference type="ARBA" id="ARBA00022617"/>
    </source>
</evidence>